<dbReference type="Gene3D" id="1.10.10.10">
    <property type="entry name" value="Winged helix-like DNA-binding domain superfamily/Winged helix DNA-binding domain"/>
    <property type="match status" value="1"/>
</dbReference>
<keyword evidence="9" id="KW-1185">Reference proteome</keyword>
<dbReference type="EMBL" id="MWWW01000010">
    <property type="protein sequence ID" value="OZG60042.1"/>
    <property type="molecule type" value="Genomic_DNA"/>
</dbReference>
<feature type="region of interest" description="Disordered" evidence="5">
    <location>
        <begin position="225"/>
        <end position="326"/>
    </location>
</feature>
<proteinExistence type="inferred from homology"/>
<dbReference type="PANTHER" id="PTHR43133">
    <property type="entry name" value="RNA POLYMERASE ECF-TYPE SIGMA FACTO"/>
    <property type="match status" value="1"/>
</dbReference>
<dbReference type="SUPFAM" id="SSF88659">
    <property type="entry name" value="Sigma3 and sigma4 domains of RNA polymerase sigma factors"/>
    <property type="match status" value="1"/>
</dbReference>
<evidence type="ECO:0000313" key="9">
    <source>
        <dbReference type="Proteomes" id="UP000216871"/>
    </source>
</evidence>
<dbReference type="Gene3D" id="1.10.1740.10">
    <property type="match status" value="1"/>
</dbReference>
<dbReference type="PANTHER" id="PTHR43133:SF59">
    <property type="entry name" value="ECF RNA POLYMERASE SIGMA FACTOR SIGR"/>
    <property type="match status" value="1"/>
</dbReference>
<dbReference type="InterPro" id="IPR014284">
    <property type="entry name" value="RNA_pol_sigma-70_dom"/>
</dbReference>
<accession>A0A261FLI8</accession>
<organism evidence="8 9">
    <name type="scientific">Bifidobacterium myosotis</name>
    <dbReference type="NCBI Taxonomy" id="1630166"/>
    <lineage>
        <taxon>Bacteria</taxon>
        <taxon>Bacillati</taxon>
        <taxon>Actinomycetota</taxon>
        <taxon>Actinomycetes</taxon>
        <taxon>Bifidobacteriales</taxon>
        <taxon>Bifidobacteriaceae</taxon>
        <taxon>Bifidobacterium</taxon>
    </lineage>
</organism>
<evidence type="ECO:0000256" key="3">
    <source>
        <dbReference type="ARBA" id="ARBA00023082"/>
    </source>
</evidence>
<feature type="domain" description="RNA polymerase sigma-70 region 2" evidence="6">
    <location>
        <begin position="63"/>
        <end position="125"/>
    </location>
</feature>
<dbReference type="SUPFAM" id="SSF88946">
    <property type="entry name" value="Sigma2 domain of RNA polymerase sigma factors"/>
    <property type="match status" value="1"/>
</dbReference>
<dbReference type="InterPro" id="IPR036388">
    <property type="entry name" value="WH-like_DNA-bd_sf"/>
</dbReference>
<dbReference type="InterPro" id="IPR039425">
    <property type="entry name" value="RNA_pol_sigma-70-like"/>
</dbReference>
<feature type="domain" description="RNA polymerase sigma factor 70 region 4 type 2" evidence="7">
    <location>
        <begin position="166"/>
        <end position="218"/>
    </location>
</feature>
<evidence type="ECO:0000259" key="6">
    <source>
        <dbReference type="Pfam" id="PF04542"/>
    </source>
</evidence>
<dbReference type="GO" id="GO:0006352">
    <property type="term" value="P:DNA-templated transcription initiation"/>
    <property type="evidence" value="ECO:0007669"/>
    <property type="project" value="InterPro"/>
</dbReference>
<keyword evidence="4" id="KW-0804">Transcription</keyword>
<evidence type="ECO:0000256" key="5">
    <source>
        <dbReference type="SAM" id="MobiDB-lite"/>
    </source>
</evidence>
<keyword evidence="3" id="KW-0731">Sigma factor</keyword>
<dbReference type="InterPro" id="IPR013325">
    <property type="entry name" value="RNA_pol_sigma_r2"/>
</dbReference>
<dbReference type="InterPro" id="IPR013324">
    <property type="entry name" value="RNA_pol_sigma_r3/r4-like"/>
</dbReference>
<evidence type="ECO:0000256" key="2">
    <source>
        <dbReference type="ARBA" id="ARBA00023015"/>
    </source>
</evidence>
<comment type="similarity">
    <text evidence="1">Belongs to the sigma-70 factor family. ECF subfamily.</text>
</comment>
<name>A0A261FLI8_9BIFI</name>
<evidence type="ECO:0000256" key="4">
    <source>
        <dbReference type="ARBA" id="ARBA00023163"/>
    </source>
</evidence>
<protein>
    <submittedName>
        <fullName evidence="8">RNA polymerase sigma factor RpoE</fullName>
    </submittedName>
</protein>
<dbReference type="Pfam" id="PF08281">
    <property type="entry name" value="Sigma70_r4_2"/>
    <property type="match status" value="1"/>
</dbReference>
<sequence>MAGLTRYRPRYGHMSWLEWADVTTSETIEQSGEPMVAAPAAGAGESLPARRARFEKLAMPAVNALYRQAMKLTNNPEDAQDLVQDTFERGFKAFDSFEEGSNFEAWMTTIERNAYFNQYAKAKRRPQRANDSTGEYDDWDIYDAAEHTSDGLKSAEEEYLDAFAPEEIMNALAKLSPERRQVFIDAAIDGKSYQQVADEQGVKIGTVMSRLNRARTQLKRELASYARERGYLPQDGDRARQGETATRPARKASDVPGSPSAKSGENGSRGEQFGHNGSGGMAAVDDDVRSGQSGTSESQSAAPRRVIDNAAERNHRRRDHAGKENR</sequence>
<evidence type="ECO:0000256" key="1">
    <source>
        <dbReference type="ARBA" id="ARBA00010641"/>
    </source>
</evidence>
<gene>
    <name evidence="8" type="ORF">BMYO_1001</name>
</gene>
<evidence type="ECO:0000259" key="7">
    <source>
        <dbReference type="Pfam" id="PF08281"/>
    </source>
</evidence>
<feature type="compositionally biased region" description="Polar residues" evidence="5">
    <location>
        <begin position="290"/>
        <end position="301"/>
    </location>
</feature>
<dbReference type="GO" id="GO:0003677">
    <property type="term" value="F:DNA binding"/>
    <property type="evidence" value="ECO:0007669"/>
    <property type="project" value="InterPro"/>
</dbReference>
<reference evidence="8 9" key="1">
    <citation type="journal article" date="2017" name="BMC Genomics">
        <title>Comparative genomic and phylogenomic analyses of the Bifidobacteriaceae family.</title>
        <authorList>
            <person name="Lugli G.A."/>
            <person name="Milani C."/>
            <person name="Turroni F."/>
            <person name="Duranti S."/>
            <person name="Mancabelli L."/>
            <person name="Mangifesta M."/>
            <person name="Ferrario C."/>
            <person name="Modesto M."/>
            <person name="Mattarelli P."/>
            <person name="Jiri K."/>
            <person name="van Sinderen D."/>
            <person name="Ventura M."/>
        </authorList>
    </citation>
    <scope>NUCLEOTIDE SEQUENCE [LARGE SCALE GENOMIC DNA]</scope>
    <source>
        <strain evidence="8 9">DSM 100196</strain>
    </source>
</reference>
<dbReference type="InterPro" id="IPR013249">
    <property type="entry name" value="RNA_pol_sigma70_r4_t2"/>
</dbReference>
<comment type="caution">
    <text evidence="8">The sequence shown here is derived from an EMBL/GenBank/DDBJ whole genome shotgun (WGS) entry which is preliminary data.</text>
</comment>
<feature type="compositionally biased region" description="Basic and acidic residues" evidence="5">
    <location>
        <begin position="225"/>
        <end position="241"/>
    </location>
</feature>
<keyword evidence="2" id="KW-0805">Transcription regulation</keyword>
<dbReference type="GO" id="GO:0016987">
    <property type="term" value="F:sigma factor activity"/>
    <property type="evidence" value="ECO:0007669"/>
    <property type="project" value="UniProtKB-KW"/>
</dbReference>
<dbReference type="Proteomes" id="UP000216871">
    <property type="component" value="Unassembled WGS sequence"/>
</dbReference>
<dbReference type="AlphaFoldDB" id="A0A261FLI8"/>
<dbReference type="NCBIfam" id="TIGR02937">
    <property type="entry name" value="sigma70-ECF"/>
    <property type="match status" value="1"/>
</dbReference>
<dbReference type="Pfam" id="PF04542">
    <property type="entry name" value="Sigma70_r2"/>
    <property type="match status" value="1"/>
</dbReference>
<evidence type="ECO:0000313" key="8">
    <source>
        <dbReference type="EMBL" id="OZG60042.1"/>
    </source>
</evidence>
<dbReference type="InterPro" id="IPR007627">
    <property type="entry name" value="RNA_pol_sigma70_r2"/>
</dbReference>
<dbReference type="CDD" id="cd06171">
    <property type="entry name" value="Sigma70_r4"/>
    <property type="match status" value="1"/>
</dbReference>